<dbReference type="EMBL" id="JABWUV010000008">
    <property type="protein sequence ID" value="KAF6336793.1"/>
    <property type="molecule type" value="Genomic_DNA"/>
</dbReference>
<evidence type="ECO:0000313" key="2">
    <source>
        <dbReference type="EMBL" id="KAF6336793.1"/>
    </source>
</evidence>
<dbReference type="Proteomes" id="UP000527355">
    <property type="component" value="Unassembled WGS sequence"/>
</dbReference>
<accession>A0A7J7WHE0</accession>
<keyword evidence="1" id="KW-1133">Transmembrane helix</keyword>
<evidence type="ECO:0000256" key="1">
    <source>
        <dbReference type="SAM" id="Phobius"/>
    </source>
</evidence>
<gene>
    <name evidence="2" type="ORF">mMyoMyo1_012015</name>
</gene>
<organism evidence="2 3">
    <name type="scientific">Myotis myotis</name>
    <name type="common">Greater mouse-eared bat</name>
    <name type="synonym">Vespertilio myotis</name>
    <dbReference type="NCBI Taxonomy" id="51298"/>
    <lineage>
        <taxon>Eukaryota</taxon>
        <taxon>Metazoa</taxon>
        <taxon>Chordata</taxon>
        <taxon>Craniata</taxon>
        <taxon>Vertebrata</taxon>
        <taxon>Euteleostomi</taxon>
        <taxon>Mammalia</taxon>
        <taxon>Eutheria</taxon>
        <taxon>Laurasiatheria</taxon>
        <taxon>Chiroptera</taxon>
        <taxon>Yangochiroptera</taxon>
        <taxon>Vespertilionidae</taxon>
        <taxon>Myotis</taxon>
    </lineage>
</organism>
<dbReference type="AlphaFoldDB" id="A0A7J7WHE0"/>
<evidence type="ECO:0000313" key="3">
    <source>
        <dbReference type="Proteomes" id="UP000527355"/>
    </source>
</evidence>
<protein>
    <submittedName>
        <fullName evidence="2">Uncharacterized protein</fullName>
    </submittedName>
</protein>
<feature type="transmembrane region" description="Helical" evidence="1">
    <location>
        <begin position="72"/>
        <end position="91"/>
    </location>
</feature>
<feature type="transmembrane region" description="Helical" evidence="1">
    <location>
        <begin position="45"/>
        <end position="65"/>
    </location>
</feature>
<sequence length="123" mass="13365">MLLLSAMNMFKGFVGKVPLTLTAVLQPHAVRFQVRRLLILQGQCWLTVRVCVCACVCACVPVCLCVPVCVPVCLCACVCLCVCLCACVYMACVRTCMYGLSEPFKHSDAGSARVVFSRSEEGF</sequence>
<proteinExistence type="predicted"/>
<reference evidence="2 3" key="1">
    <citation type="journal article" date="2020" name="Nature">
        <title>Six reference-quality genomes reveal evolution of bat adaptations.</title>
        <authorList>
            <person name="Jebb D."/>
            <person name="Huang Z."/>
            <person name="Pippel M."/>
            <person name="Hughes G.M."/>
            <person name="Lavrichenko K."/>
            <person name="Devanna P."/>
            <person name="Winkler S."/>
            <person name="Jermiin L.S."/>
            <person name="Skirmuntt E.C."/>
            <person name="Katzourakis A."/>
            <person name="Burkitt-Gray L."/>
            <person name="Ray D.A."/>
            <person name="Sullivan K.A.M."/>
            <person name="Roscito J.G."/>
            <person name="Kirilenko B.M."/>
            <person name="Davalos L.M."/>
            <person name="Corthals A.P."/>
            <person name="Power M.L."/>
            <person name="Jones G."/>
            <person name="Ransome R.D."/>
            <person name="Dechmann D.K.N."/>
            <person name="Locatelli A.G."/>
            <person name="Puechmaille S.J."/>
            <person name="Fedrigo O."/>
            <person name="Jarvis E.D."/>
            <person name="Hiller M."/>
            <person name="Vernes S.C."/>
            <person name="Myers E.W."/>
            <person name="Teeling E.C."/>
        </authorList>
    </citation>
    <scope>NUCLEOTIDE SEQUENCE [LARGE SCALE GENOMIC DNA]</scope>
    <source>
        <strain evidence="2">MMyoMyo1</strain>
        <tissue evidence="2">Flight muscle</tissue>
    </source>
</reference>
<comment type="caution">
    <text evidence="2">The sequence shown here is derived from an EMBL/GenBank/DDBJ whole genome shotgun (WGS) entry which is preliminary data.</text>
</comment>
<keyword evidence="1" id="KW-0472">Membrane</keyword>
<name>A0A7J7WHE0_MYOMY</name>
<keyword evidence="3" id="KW-1185">Reference proteome</keyword>
<keyword evidence="1" id="KW-0812">Transmembrane</keyword>